<evidence type="ECO:0000313" key="2">
    <source>
        <dbReference type="EMBL" id="QVJ03498.1"/>
    </source>
</evidence>
<dbReference type="PROSITE" id="PS51257">
    <property type="entry name" value="PROKAR_LIPOPROTEIN"/>
    <property type="match status" value="1"/>
</dbReference>
<evidence type="ECO:0008006" key="4">
    <source>
        <dbReference type="Google" id="ProtNLM"/>
    </source>
</evidence>
<proteinExistence type="predicted"/>
<accession>A0A975QMD5</accession>
<name>A0A975QMD5_9ACTN</name>
<protein>
    <recommendedName>
        <fullName evidence="4">Lipoprotein</fullName>
    </recommendedName>
</protein>
<dbReference type="EMBL" id="CP074403">
    <property type="protein sequence ID" value="QVJ03498.1"/>
    <property type="molecule type" value="Genomic_DNA"/>
</dbReference>
<dbReference type="AlphaFoldDB" id="A0A975QMD5"/>
<geneLocation type="plasmid" evidence="2 3">
    <name>unnamed2</name>
</geneLocation>
<dbReference type="KEGG" id="nec:KGD82_27870"/>
<sequence length="206" mass="22319">MRSAFPLRLGVVTLSCVLAASACSSGAAEYEFAEVPEEPTSSLVIRLPQEVVDQSEDYQQERVFEAYTVTGVEAEDSSRCAAEIEFEYAEGGLERLVESVDQELAATPTSDKTTGERMASDLTSLDNDGEMAEDYSSAVVPRQCAVSPQEADETLTLHFRTINDKALPDSIGMVEVALMSGGDLVVVDSEIEDWQMDANGNWISTD</sequence>
<feature type="signal peptide" evidence="1">
    <location>
        <begin position="1"/>
        <end position="27"/>
    </location>
</feature>
<keyword evidence="3" id="KW-1185">Reference proteome</keyword>
<organism evidence="2 3">
    <name type="scientific">Nocardiopsis eucommiae</name>
    <dbReference type="NCBI Taxonomy" id="2831970"/>
    <lineage>
        <taxon>Bacteria</taxon>
        <taxon>Bacillati</taxon>
        <taxon>Actinomycetota</taxon>
        <taxon>Actinomycetes</taxon>
        <taxon>Streptosporangiales</taxon>
        <taxon>Nocardiopsidaceae</taxon>
        <taxon>Nocardiopsis</taxon>
    </lineage>
</organism>
<keyword evidence="2" id="KW-0614">Plasmid</keyword>
<keyword evidence="1" id="KW-0732">Signal</keyword>
<gene>
    <name evidence="2" type="ORF">KGD82_27870</name>
</gene>
<evidence type="ECO:0000313" key="3">
    <source>
        <dbReference type="Proteomes" id="UP000682416"/>
    </source>
</evidence>
<dbReference type="Proteomes" id="UP000682416">
    <property type="component" value="Plasmid unnamed2"/>
</dbReference>
<feature type="chain" id="PRO_5037930042" description="Lipoprotein" evidence="1">
    <location>
        <begin position="28"/>
        <end position="206"/>
    </location>
</feature>
<reference evidence="2" key="1">
    <citation type="submission" date="2021-05" db="EMBL/GenBank/DDBJ databases">
        <authorList>
            <person name="Kaiqin L."/>
            <person name="Jian G."/>
        </authorList>
    </citation>
    <scope>NUCLEOTIDE SEQUENCE</scope>
    <source>
        <strain evidence="2">HDS5</strain>
        <plasmid evidence="2">unnamed2</plasmid>
    </source>
</reference>
<evidence type="ECO:0000256" key="1">
    <source>
        <dbReference type="SAM" id="SignalP"/>
    </source>
</evidence>